<proteinExistence type="predicted"/>
<dbReference type="RefSeq" id="WP_309854808.1">
    <property type="nucleotide sequence ID" value="NZ_JAVDQJ010000005.1"/>
</dbReference>
<protein>
    <submittedName>
        <fullName evidence="2">Membrane protein</fullName>
    </submittedName>
</protein>
<keyword evidence="1" id="KW-0812">Transmembrane</keyword>
<feature type="transmembrane region" description="Helical" evidence="1">
    <location>
        <begin position="12"/>
        <end position="30"/>
    </location>
</feature>
<dbReference type="EMBL" id="JAVDQK010000004">
    <property type="protein sequence ID" value="MDR6218376.1"/>
    <property type="molecule type" value="Genomic_DNA"/>
</dbReference>
<organism evidence="2 3">
    <name type="scientific">Deinococcus soli</name>
    <name type="common">ex Cha et al. 2016</name>
    <dbReference type="NCBI Taxonomy" id="1309411"/>
    <lineage>
        <taxon>Bacteria</taxon>
        <taxon>Thermotogati</taxon>
        <taxon>Deinococcota</taxon>
        <taxon>Deinococci</taxon>
        <taxon>Deinococcales</taxon>
        <taxon>Deinococcaceae</taxon>
        <taxon>Deinococcus</taxon>
    </lineage>
</organism>
<feature type="transmembrane region" description="Helical" evidence="1">
    <location>
        <begin position="80"/>
        <end position="97"/>
    </location>
</feature>
<accession>A0AAE4BN54</accession>
<reference evidence="2" key="1">
    <citation type="submission" date="2023-07" db="EMBL/GenBank/DDBJ databases">
        <title>Sorghum-associated microbial communities from plants grown in Nebraska, USA.</title>
        <authorList>
            <person name="Schachtman D."/>
        </authorList>
    </citation>
    <scope>NUCLEOTIDE SEQUENCE</scope>
    <source>
        <strain evidence="2">BE330</strain>
    </source>
</reference>
<dbReference type="AlphaFoldDB" id="A0AAE4BN54"/>
<sequence>MTGIILTICDAALFMVGLIFITRVVLNVLMRQGPQTDFMLRLAALPTFQDATVTFWLASAVFTLCTLSAEQFIAGTTAHLLLRLLGSFAFAAAFMSFEVSQHRLARAGSQRWFFGPLNRLLP</sequence>
<name>A0AAE4BN54_9DEIO</name>
<evidence type="ECO:0000256" key="1">
    <source>
        <dbReference type="SAM" id="Phobius"/>
    </source>
</evidence>
<comment type="caution">
    <text evidence="2">The sequence shown here is derived from an EMBL/GenBank/DDBJ whole genome shotgun (WGS) entry which is preliminary data.</text>
</comment>
<evidence type="ECO:0000313" key="2">
    <source>
        <dbReference type="EMBL" id="MDR6218376.1"/>
    </source>
</evidence>
<gene>
    <name evidence="2" type="ORF">J2Y00_001939</name>
</gene>
<keyword evidence="1" id="KW-1133">Transmembrane helix</keyword>
<keyword evidence="1" id="KW-0472">Membrane</keyword>
<evidence type="ECO:0000313" key="3">
    <source>
        <dbReference type="Proteomes" id="UP001185331"/>
    </source>
</evidence>
<dbReference type="Proteomes" id="UP001185331">
    <property type="component" value="Unassembled WGS sequence"/>
</dbReference>